<dbReference type="InterPro" id="IPR050446">
    <property type="entry name" value="FAD-oxidoreductase/Apoptosis"/>
</dbReference>
<evidence type="ECO:0000259" key="5">
    <source>
        <dbReference type="Pfam" id="PF07992"/>
    </source>
</evidence>
<dbReference type="SUPFAM" id="SSF55424">
    <property type="entry name" value="FAD/NAD-linked reductases, dimerisation (C-terminal) domain"/>
    <property type="match status" value="1"/>
</dbReference>
<name>A0A3A1Z1X9_9BURK</name>
<keyword evidence="2" id="KW-0285">Flavoprotein</keyword>
<dbReference type="SUPFAM" id="SSF51905">
    <property type="entry name" value="FAD/NAD(P)-binding domain"/>
    <property type="match status" value="2"/>
</dbReference>
<dbReference type="Gene3D" id="3.50.50.60">
    <property type="entry name" value="FAD/NAD(P)-binding domain"/>
    <property type="match status" value="2"/>
</dbReference>
<feature type="domain" description="Reductase C-terminal" evidence="6">
    <location>
        <begin position="319"/>
        <end position="402"/>
    </location>
</feature>
<dbReference type="PANTHER" id="PTHR43557">
    <property type="entry name" value="APOPTOSIS-INDUCING FACTOR 1"/>
    <property type="match status" value="1"/>
</dbReference>
<comment type="cofactor">
    <cofactor evidence="1">
        <name>FAD</name>
        <dbReference type="ChEBI" id="CHEBI:57692"/>
    </cofactor>
</comment>
<dbReference type="GO" id="GO:0016651">
    <property type="term" value="F:oxidoreductase activity, acting on NAD(P)H"/>
    <property type="evidence" value="ECO:0007669"/>
    <property type="project" value="TreeGrafter"/>
</dbReference>
<evidence type="ECO:0000313" key="8">
    <source>
        <dbReference type="Proteomes" id="UP000266206"/>
    </source>
</evidence>
<evidence type="ECO:0000256" key="4">
    <source>
        <dbReference type="ARBA" id="ARBA00023002"/>
    </source>
</evidence>
<comment type="caution">
    <text evidence="7">The sequence shown here is derived from an EMBL/GenBank/DDBJ whole genome shotgun (WGS) entry which is preliminary data.</text>
</comment>
<reference evidence="7 8" key="1">
    <citation type="submission" date="2017-08" db="EMBL/GenBank/DDBJ databases">
        <title>Pusillimonas indicus sp. nov., a member of the family Alcaligenaceae isolated from surface seawater.</title>
        <authorList>
            <person name="Li J."/>
        </authorList>
    </citation>
    <scope>NUCLEOTIDE SEQUENCE [LARGE SCALE GENOMIC DNA]</scope>
    <source>
        <strain evidence="7 8">L52-1-41</strain>
    </source>
</reference>
<dbReference type="PRINTS" id="PR00411">
    <property type="entry name" value="PNDRDTASEI"/>
</dbReference>
<sequence>MKKIVVAGGGHAAAQFCASVLETKQAVEITLITEETHLPYQRPPLSKTYIKEAEPQPAWLRPASFYADNQINIHMNSCVKAIHREEKSISVNSGDTFSYDVLVLAIGTRARVHDLFDKSRYSNVFTLRNIDDANGLRAQIGDARNVLVIGGGFIGLEIAATSRAMGKNVSVLEAAPRLLGRSVSVEVSEYLLHKHRSDGVEILLDAKVDKVDEKEGRITAAWVGDTRYDADVVVVGIGAVPNVELAQEAGLECDNGILVNRFMQTSDESIYAIGDCTNFPYQALNCRLRLESVQNANDQARCAARAIFDDPVPYTALPWFWSDQGGVRIQIAGVPHASHVRLVRGSPADDKFSVLYFDDNKLTCAESVNMPADHMAARKLISSAIEVEPEQAADPQVALKSLSQAS</sequence>
<evidence type="ECO:0000313" key="7">
    <source>
        <dbReference type="EMBL" id="RIY42407.1"/>
    </source>
</evidence>
<dbReference type="Proteomes" id="UP000266206">
    <property type="component" value="Unassembled WGS sequence"/>
</dbReference>
<feature type="domain" description="FAD/NAD(P)-binding" evidence="5">
    <location>
        <begin position="3"/>
        <end position="300"/>
    </location>
</feature>
<dbReference type="PRINTS" id="PR00368">
    <property type="entry name" value="FADPNR"/>
</dbReference>
<dbReference type="PANTHER" id="PTHR43557:SF2">
    <property type="entry name" value="RIESKE DOMAIN-CONTAINING PROTEIN-RELATED"/>
    <property type="match status" value="1"/>
</dbReference>
<accession>A0A3A1Z1X9</accession>
<protein>
    <submittedName>
        <fullName evidence="7">Ferredoxin reductase</fullName>
    </submittedName>
</protein>
<proteinExistence type="predicted"/>
<gene>
    <name evidence="7" type="ORF">CJP73_02960</name>
</gene>
<dbReference type="Pfam" id="PF07992">
    <property type="entry name" value="Pyr_redox_2"/>
    <property type="match status" value="1"/>
</dbReference>
<keyword evidence="4" id="KW-0560">Oxidoreductase</keyword>
<organism evidence="7 8">
    <name type="scientific">Neopusillimonas maritima</name>
    <dbReference type="NCBI Taxonomy" id="2026239"/>
    <lineage>
        <taxon>Bacteria</taxon>
        <taxon>Pseudomonadati</taxon>
        <taxon>Pseudomonadota</taxon>
        <taxon>Betaproteobacteria</taxon>
        <taxon>Burkholderiales</taxon>
        <taxon>Alcaligenaceae</taxon>
        <taxon>Neopusillimonas</taxon>
    </lineage>
</organism>
<dbReference type="OrthoDB" id="9769238at2"/>
<dbReference type="Pfam" id="PF14759">
    <property type="entry name" value="Reductase_C"/>
    <property type="match status" value="1"/>
</dbReference>
<dbReference type="Gene3D" id="3.30.390.30">
    <property type="match status" value="1"/>
</dbReference>
<dbReference type="InterPro" id="IPR028202">
    <property type="entry name" value="Reductase_C"/>
</dbReference>
<evidence type="ECO:0000256" key="3">
    <source>
        <dbReference type="ARBA" id="ARBA00022827"/>
    </source>
</evidence>
<dbReference type="InterPro" id="IPR016156">
    <property type="entry name" value="FAD/NAD-linked_Rdtase_dimer_sf"/>
</dbReference>
<evidence type="ECO:0000256" key="1">
    <source>
        <dbReference type="ARBA" id="ARBA00001974"/>
    </source>
</evidence>
<dbReference type="InterPro" id="IPR023753">
    <property type="entry name" value="FAD/NAD-binding_dom"/>
</dbReference>
<dbReference type="GO" id="GO:0005737">
    <property type="term" value="C:cytoplasm"/>
    <property type="evidence" value="ECO:0007669"/>
    <property type="project" value="TreeGrafter"/>
</dbReference>
<dbReference type="InterPro" id="IPR036188">
    <property type="entry name" value="FAD/NAD-bd_sf"/>
</dbReference>
<evidence type="ECO:0000259" key="6">
    <source>
        <dbReference type="Pfam" id="PF14759"/>
    </source>
</evidence>
<keyword evidence="3" id="KW-0274">FAD</keyword>
<dbReference type="RefSeq" id="WP_119515446.1">
    <property type="nucleotide sequence ID" value="NZ_NQYH01000001.1"/>
</dbReference>
<dbReference type="EMBL" id="NQYH01000001">
    <property type="protein sequence ID" value="RIY42407.1"/>
    <property type="molecule type" value="Genomic_DNA"/>
</dbReference>
<dbReference type="AlphaFoldDB" id="A0A3A1Z1X9"/>
<evidence type="ECO:0000256" key="2">
    <source>
        <dbReference type="ARBA" id="ARBA00022630"/>
    </source>
</evidence>